<dbReference type="AlphaFoldDB" id="T0L4N3"/>
<organism evidence="1 2">
    <name type="scientific">Colletotrichum gloeosporioides (strain Cg-14)</name>
    <name type="common">Anthracnose fungus</name>
    <name type="synonym">Glomerella cingulata</name>
    <dbReference type="NCBI Taxonomy" id="1237896"/>
    <lineage>
        <taxon>Eukaryota</taxon>
        <taxon>Fungi</taxon>
        <taxon>Dikarya</taxon>
        <taxon>Ascomycota</taxon>
        <taxon>Pezizomycotina</taxon>
        <taxon>Sordariomycetes</taxon>
        <taxon>Hypocreomycetidae</taxon>
        <taxon>Glomerellales</taxon>
        <taxon>Glomerellaceae</taxon>
        <taxon>Colletotrichum</taxon>
        <taxon>Colletotrichum gloeosporioides species complex</taxon>
    </lineage>
</organism>
<sequence length="18" mass="1970">MKLNVIIWRDGYGGGAGY</sequence>
<dbReference type="HOGENOM" id="CLU_3430965_0_0_1"/>
<comment type="caution">
    <text evidence="1">The sequence shown here is derived from an EMBL/GenBank/DDBJ whole genome shotgun (WGS) entry which is preliminary data.</text>
</comment>
<evidence type="ECO:0000313" key="2">
    <source>
        <dbReference type="Proteomes" id="UP000015530"/>
    </source>
</evidence>
<name>T0L4N3_COLGC</name>
<dbReference type="EMBL" id="AMYD01004404">
    <property type="protein sequence ID" value="EQB43205.1"/>
    <property type="molecule type" value="Genomic_DNA"/>
</dbReference>
<proteinExistence type="predicted"/>
<accession>T0L4N3</accession>
<dbReference type="Proteomes" id="UP000015530">
    <property type="component" value="Unassembled WGS sequence"/>
</dbReference>
<reference evidence="2" key="1">
    <citation type="journal article" date="2013" name="Mol. Plant Microbe Interact.">
        <title>Global aspects of pacC regulation of pathogenicity genes in Colletotrichum gloeosporioides as revealed by transcriptome analysis.</title>
        <authorList>
            <person name="Alkan N."/>
            <person name="Meng X."/>
            <person name="Friedlander G."/>
            <person name="Reuveni E."/>
            <person name="Sukno S."/>
            <person name="Sherman A."/>
            <person name="Thon M."/>
            <person name="Fluhr R."/>
            <person name="Prusky D."/>
        </authorList>
    </citation>
    <scope>NUCLEOTIDE SEQUENCE [LARGE SCALE GENOMIC DNA]</scope>
    <source>
        <strain evidence="2">Cg-14</strain>
    </source>
</reference>
<protein>
    <submittedName>
        <fullName evidence="1">Uncharacterized protein</fullName>
    </submittedName>
</protein>
<evidence type="ECO:0000313" key="1">
    <source>
        <dbReference type="EMBL" id="EQB43205.1"/>
    </source>
</evidence>
<gene>
    <name evidence="1" type="ORF">CGLO_18171</name>
</gene>